<evidence type="ECO:0000313" key="7">
    <source>
        <dbReference type="Proteomes" id="UP001500929"/>
    </source>
</evidence>
<dbReference type="InterPro" id="IPR052951">
    <property type="entry name" value="Tellurite_res_ion_channel"/>
</dbReference>
<protein>
    <submittedName>
        <fullName evidence="6">Dicarboxylate transporter/tellurite-resistance protein TehA</fullName>
    </submittedName>
</protein>
<dbReference type="Pfam" id="PF03595">
    <property type="entry name" value="SLAC1"/>
    <property type="match status" value="1"/>
</dbReference>
<dbReference type="PANTHER" id="PTHR37955:SF1">
    <property type="entry name" value="DEP DOMAIN-CONTAINING PROTEIN"/>
    <property type="match status" value="1"/>
</dbReference>
<proteinExistence type="predicted"/>
<keyword evidence="7" id="KW-1185">Reference proteome</keyword>
<keyword evidence="2 5" id="KW-0812">Transmembrane</keyword>
<feature type="transmembrane region" description="Helical" evidence="5">
    <location>
        <begin position="39"/>
        <end position="60"/>
    </location>
</feature>
<dbReference type="Proteomes" id="UP001500929">
    <property type="component" value="Unassembled WGS sequence"/>
</dbReference>
<evidence type="ECO:0000256" key="5">
    <source>
        <dbReference type="SAM" id="Phobius"/>
    </source>
</evidence>
<feature type="transmembrane region" description="Helical" evidence="5">
    <location>
        <begin position="286"/>
        <end position="309"/>
    </location>
</feature>
<evidence type="ECO:0000256" key="4">
    <source>
        <dbReference type="ARBA" id="ARBA00023136"/>
    </source>
</evidence>
<feature type="transmembrane region" description="Helical" evidence="5">
    <location>
        <begin position="222"/>
        <end position="243"/>
    </location>
</feature>
<keyword evidence="4 5" id="KW-0472">Membrane</keyword>
<sequence length="325" mass="33559">MATARVRPPLNSFGISFGLSGLAGTWSEAARSLASPQVVAEALWVLAIAAWLVTVVLILNRAPSWRALADDVRHPVLGPFTALVPLPPMIWGAHLAATDPVVGTILVWLGATASAVFGAWFVAQLLAVPRGLAAVHGGYFLPAVAASLLSAQSLAVIRQDGLALPLFGVGVLFWALVGGAVLARLMAGPELPGGLLPTLGIFSAPPAVAGNAWWVMTGGDTGAVGMLLAGSMVAVLAPHLFLLRRYLRLEFVVGFWALTFTTAASATFGLRLLAASSTSGWAMPAGWAVLGIATAVIALIAAFTVRLWLGSALSRRSAHRAALDV</sequence>
<feature type="transmembrane region" description="Helical" evidence="5">
    <location>
        <begin position="139"/>
        <end position="157"/>
    </location>
</feature>
<feature type="transmembrane region" description="Helical" evidence="5">
    <location>
        <begin position="163"/>
        <end position="183"/>
    </location>
</feature>
<comment type="subcellular location">
    <subcellularLocation>
        <location evidence="1">Membrane</location>
        <topology evidence="1">Multi-pass membrane protein</topology>
    </subcellularLocation>
</comment>
<feature type="transmembrane region" description="Helical" evidence="5">
    <location>
        <begin position="195"/>
        <end position="216"/>
    </location>
</feature>
<feature type="transmembrane region" description="Helical" evidence="5">
    <location>
        <begin position="72"/>
        <end position="93"/>
    </location>
</feature>
<evidence type="ECO:0000256" key="3">
    <source>
        <dbReference type="ARBA" id="ARBA00022989"/>
    </source>
</evidence>
<dbReference type="InterPro" id="IPR004695">
    <property type="entry name" value="SLAC1/Mae1/Ssu1/TehA"/>
</dbReference>
<evidence type="ECO:0000256" key="2">
    <source>
        <dbReference type="ARBA" id="ARBA00022692"/>
    </source>
</evidence>
<dbReference type="Gene3D" id="1.50.10.150">
    <property type="entry name" value="Voltage-dependent anion channel"/>
    <property type="match status" value="1"/>
</dbReference>
<name>A0ABN3DEG5_9MICO</name>
<keyword evidence="3 5" id="KW-1133">Transmembrane helix</keyword>
<organism evidence="6 7">
    <name type="scientific">Herbiconiux moechotypicola</name>
    <dbReference type="NCBI Taxonomy" id="637393"/>
    <lineage>
        <taxon>Bacteria</taxon>
        <taxon>Bacillati</taxon>
        <taxon>Actinomycetota</taxon>
        <taxon>Actinomycetes</taxon>
        <taxon>Micrococcales</taxon>
        <taxon>Microbacteriaceae</taxon>
        <taxon>Herbiconiux</taxon>
    </lineage>
</organism>
<feature type="transmembrane region" description="Helical" evidence="5">
    <location>
        <begin position="105"/>
        <end position="127"/>
    </location>
</feature>
<feature type="transmembrane region" description="Helical" evidence="5">
    <location>
        <begin position="255"/>
        <end position="274"/>
    </location>
</feature>
<accession>A0ABN3DEG5</accession>
<comment type="caution">
    <text evidence="6">The sequence shown here is derived from an EMBL/GenBank/DDBJ whole genome shotgun (WGS) entry which is preliminary data.</text>
</comment>
<dbReference type="InterPro" id="IPR038665">
    <property type="entry name" value="Voltage-dep_anion_channel_sf"/>
</dbReference>
<evidence type="ECO:0000313" key="6">
    <source>
        <dbReference type="EMBL" id="GAA2228983.1"/>
    </source>
</evidence>
<evidence type="ECO:0000256" key="1">
    <source>
        <dbReference type="ARBA" id="ARBA00004141"/>
    </source>
</evidence>
<dbReference type="EMBL" id="BAAAQY010000003">
    <property type="protein sequence ID" value="GAA2228983.1"/>
    <property type="molecule type" value="Genomic_DNA"/>
</dbReference>
<gene>
    <name evidence="6" type="primary">tehA</name>
    <name evidence="6" type="ORF">GCM10009851_11890</name>
</gene>
<dbReference type="PANTHER" id="PTHR37955">
    <property type="entry name" value="TELLURITE RESISTANCE PROTEIN TEHA"/>
    <property type="match status" value="1"/>
</dbReference>
<reference evidence="6 7" key="1">
    <citation type="journal article" date="2019" name="Int. J. Syst. Evol. Microbiol.">
        <title>The Global Catalogue of Microorganisms (GCM) 10K type strain sequencing project: providing services to taxonomists for standard genome sequencing and annotation.</title>
        <authorList>
            <consortium name="The Broad Institute Genomics Platform"/>
            <consortium name="The Broad Institute Genome Sequencing Center for Infectious Disease"/>
            <person name="Wu L."/>
            <person name="Ma J."/>
        </authorList>
    </citation>
    <scope>NUCLEOTIDE SEQUENCE [LARGE SCALE GENOMIC DNA]</scope>
    <source>
        <strain evidence="6 7">JCM 16117</strain>
    </source>
</reference>
<dbReference type="RefSeq" id="WP_259478696.1">
    <property type="nucleotide sequence ID" value="NZ_BAAAQY010000003.1"/>
</dbReference>